<proteinExistence type="predicted"/>
<keyword evidence="2" id="KW-1185">Reference proteome</keyword>
<evidence type="ECO:0000313" key="1">
    <source>
        <dbReference type="EMBL" id="NOU71976.1"/>
    </source>
</evidence>
<reference evidence="1 2" key="1">
    <citation type="submission" date="2019-10" db="EMBL/GenBank/DDBJ databases">
        <title>Description of Paenibacillus terrestris sp. nov.</title>
        <authorList>
            <person name="Carlier A."/>
            <person name="Qi S."/>
        </authorList>
    </citation>
    <scope>NUCLEOTIDE SEQUENCE [LARGE SCALE GENOMIC DNA]</scope>
    <source>
        <strain evidence="1 2">LMG 31458</strain>
    </source>
</reference>
<protein>
    <recommendedName>
        <fullName evidence="3">Gfo/Idh/MocA-like oxidoreductase N-terminal domain-containing protein</fullName>
    </recommendedName>
</protein>
<accession>A0ABX1XV93</accession>
<sequence length="68" mass="7960">MRNRPLRVFCIGLQDQWLSHWVSCPDVQIIGVTDMYRELDSRELDSHFASLPQFEDIPSACNYFVLIS</sequence>
<gene>
    <name evidence="1" type="ORF">GC098_11185</name>
</gene>
<name>A0ABX1XV93_9BACL</name>
<organism evidence="1 2">
    <name type="scientific">Paenibacillus phytorum</name>
    <dbReference type="NCBI Taxonomy" id="2654977"/>
    <lineage>
        <taxon>Bacteria</taxon>
        <taxon>Bacillati</taxon>
        <taxon>Bacillota</taxon>
        <taxon>Bacilli</taxon>
        <taxon>Bacillales</taxon>
        <taxon>Paenibacillaceae</taxon>
        <taxon>Paenibacillus</taxon>
    </lineage>
</organism>
<dbReference type="RefSeq" id="WP_171643283.1">
    <property type="nucleotide sequence ID" value="NZ_WHOA01000085.1"/>
</dbReference>
<dbReference type="EMBL" id="WHOA01000085">
    <property type="protein sequence ID" value="NOU71976.1"/>
    <property type="molecule type" value="Genomic_DNA"/>
</dbReference>
<evidence type="ECO:0000313" key="2">
    <source>
        <dbReference type="Proteomes" id="UP000616779"/>
    </source>
</evidence>
<dbReference type="Proteomes" id="UP000616779">
    <property type="component" value="Unassembled WGS sequence"/>
</dbReference>
<comment type="caution">
    <text evidence="1">The sequence shown here is derived from an EMBL/GenBank/DDBJ whole genome shotgun (WGS) entry which is preliminary data.</text>
</comment>
<evidence type="ECO:0008006" key="3">
    <source>
        <dbReference type="Google" id="ProtNLM"/>
    </source>
</evidence>